<dbReference type="NCBIfam" id="TIGR00842">
    <property type="entry name" value="bcct"/>
    <property type="match status" value="1"/>
</dbReference>
<dbReference type="Proteomes" id="UP000094291">
    <property type="component" value="Unassembled WGS sequence"/>
</dbReference>
<dbReference type="GO" id="GO:0005886">
    <property type="term" value="C:plasma membrane"/>
    <property type="evidence" value="ECO:0007669"/>
    <property type="project" value="UniProtKB-SubCell"/>
</dbReference>
<comment type="similarity">
    <text evidence="2">Belongs to the BCCT transporter (TC 2.A.15) family.</text>
</comment>
<dbReference type="PANTHER" id="PTHR30047">
    <property type="entry name" value="HIGH-AFFINITY CHOLINE TRANSPORT PROTEIN-RELATED"/>
    <property type="match status" value="1"/>
</dbReference>
<accession>A0A1E2V706</accession>
<keyword evidence="10" id="KW-1185">Reference proteome</keyword>
<feature type="transmembrane region" description="Helical" evidence="8">
    <location>
        <begin position="12"/>
        <end position="37"/>
    </location>
</feature>
<evidence type="ECO:0000256" key="7">
    <source>
        <dbReference type="ARBA" id="ARBA00023136"/>
    </source>
</evidence>
<dbReference type="GO" id="GO:0022857">
    <property type="term" value="F:transmembrane transporter activity"/>
    <property type="evidence" value="ECO:0007669"/>
    <property type="project" value="InterPro"/>
</dbReference>
<comment type="subcellular location">
    <subcellularLocation>
        <location evidence="1">Cell membrane</location>
        <topology evidence="1">Multi-pass membrane protein</topology>
    </subcellularLocation>
</comment>
<organism evidence="9 10">
    <name type="scientific">Terasakiispira papahanaumokuakeensis</name>
    <dbReference type="NCBI Taxonomy" id="197479"/>
    <lineage>
        <taxon>Bacteria</taxon>
        <taxon>Pseudomonadati</taxon>
        <taxon>Pseudomonadota</taxon>
        <taxon>Gammaproteobacteria</taxon>
        <taxon>Oceanospirillales</taxon>
        <taxon>Terasakiispira</taxon>
    </lineage>
</organism>
<sequence>MQPDRLLRKRGLFSGTHAGMGIAAIAMILAFVLFTVLNVDLANTVYNDIKQWIQHTLNWYYIGVVSSVLFFSIWVAFSRYGKLRLGPDDEPPEFSFFAWFAMLFSCAIGVGILFWSIAEPLTHLQGNPFIKMEGIAPNTPEAAQVALRITLFHWGIHGWSIYIMVGLMVSYFTYRRGLPLTIRSTLYPLLGDKIYGPIGHAVDLLAVFSTLFGTATALGLGASQMNAGLNYLFGIEVSTTTQLILIAVIALIATISTLSGLEKGIRLLSVWNIRISAVLVAFFILAGPTVYLCGLMVTSLGDYAAHAIPMGLWTNPDPNDPWQGWWTLFYWGWWLSWGPLVGLFIARISRGRTIREFLLTALTIPVLGGFVWIIAFGGTALHIELYGAGGLVDAVNQDMTTALFKTIEALNVGWLTQPMAAIAVIMIMTWFVTSADSGTLVICTILSLGDRHPPLRFRAIWGLILGATAGVLLLAGGLKALQTATIAAALPFSIVLLAMGVALVRGFRDEASGITYTAHDMAHSTKPLANGANG</sequence>
<keyword evidence="7 8" id="KW-0472">Membrane</keyword>
<feature type="transmembrane region" description="Helical" evidence="8">
    <location>
        <begin position="484"/>
        <end position="504"/>
    </location>
</feature>
<evidence type="ECO:0000313" key="9">
    <source>
        <dbReference type="EMBL" id="ODC02767.1"/>
    </source>
</evidence>
<feature type="transmembrane region" description="Helical" evidence="8">
    <location>
        <begin position="242"/>
        <end position="261"/>
    </location>
</feature>
<dbReference type="EMBL" id="MDTQ01000001">
    <property type="protein sequence ID" value="ODC02767.1"/>
    <property type="molecule type" value="Genomic_DNA"/>
</dbReference>
<keyword evidence="6 8" id="KW-1133">Transmembrane helix</keyword>
<evidence type="ECO:0000256" key="5">
    <source>
        <dbReference type="ARBA" id="ARBA00022692"/>
    </source>
</evidence>
<dbReference type="InterPro" id="IPR000060">
    <property type="entry name" value="BCCT_transptr"/>
</dbReference>
<feature type="transmembrane region" description="Helical" evidence="8">
    <location>
        <begin position="460"/>
        <end position="478"/>
    </location>
</feature>
<dbReference type="OrthoDB" id="9775735at2"/>
<protein>
    <submittedName>
        <fullName evidence="9">Choline transporter</fullName>
    </submittedName>
</protein>
<feature type="transmembrane region" description="Helical" evidence="8">
    <location>
        <begin position="97"/>
        <end position="118"/>
    </location>
</feature>
<evidence type="ECO:0000256" key="8">
    <source>
        <dbReference type="SAM" id="Phobius"/>
    </source>
</evidence>
<keyword evidence="4" id="KW-1003">Cell membrane</keyword>
<feature type="transmembrane region" description="Helical" evidence="8">
    <location>
        <begin position="358"/>
        <end position="383"/>
    </location>
</feature>
<dbReference type="RefSeq" id="WP_068997163.1">
    <property type="nucleotide sequence ID" value="NZ_MDTQ01000001.1"/>
</dbReference>
<dbReference type="PANTHER" id="PTHR30047:SF7">
    <property type="entry name" value="HIGH-AFFINITY CHOLINE TRANSPORT PROTEIN"/>
    <property type="match status" value="1"/>
</dbReference>
<gene>
    <name evidence="9" type="ORF">BFW38_03620</name>
</gene>
<feature type="transmembrane region" description="Helical" evidence="8">
    <location>
        <begin position="57"/>
        <end position="77"/>
    </location>
</feature>
<proteinExistence type="inferred from homology"/>
<feature type="transmembrane region" description="Helical" evidence="8">
    <location>
        <begin position="273"/>
        <end position="297"/>
    </location>
</feature>
<comment type="caution">
    <text evidence="9">The sequence shown here is derived from an EMBL/GenBank/DDBJ whole genome shotgun (WGS) entry which is preliminary data.</text>
</comment>
<name>A0A1E2V706_9GAMM</name>
<reference evidence="9 10" key="1">
    <citation type="submission" date="2016-08" db="EMBL/GenBank/DDBJ databases">
        <authorList>
            <person name="Seilhamer J.J."/>
        </authorList>
    </citation>
    <scope>NUCLEOTIDE SEQUENCE [LARGE SCALE GENOMIC DNA]</scope>
    <source>
        <strain evidence="9 10">PH27A</strain>
    </source>
</reference>
<feature type="transmembrane region" description="Helical" evidence="8">
    <location>
        <begin position="328"/>
        <end position="346"/>
    </location>
</feature>
<evidence type="ECO:0000256" key="4">
    <source>
        <dbReference type="ARBA" id="ARBA00022475"/>
    </source>
</evidence>
<keyword evidence="5 8" id="KW-0812">Transmembrane</keyword>
<evidence type="ECO:0000256" key="2">
    <source>
        <dbReference type="ARBA" id="ARBA00005658"/>
    </source>
</evidence>
<feature type="transmembrane region" description="Helical" evidence="8">
    <location>
        <begin position="420"/>
        <end position="448"/>
    </location>
</feature>
<keyword evidence="3" id="KW-0813">Transport</keyword>
<evidence type="ECO:0000256" key="6">
    <source>
        <dbReference type="ARBA" id="ARBA00022989"/>
    </source>
</evidence>
<evidence type="ECO:0000313" key="10">
    <source>
        <dbReference type="Proteomes" id="UP000094291"/>
    </source>
</evidence>
<evidence type="ECO:0000256" key="1">
    <source>
        <dbReference type="ARBA" id="ARBA00004651"/>
    </source>
</evidence>
<dbReference type="Pfam" id="PF02028">
    <property type="entry name" value="BCCT"/>
    <property type="match status" value="1"/>
</dbReference>
<evidence type="ECO:0000256" key="3">
    <source>
        <dbReference type="ARBA" id="ARBA00022448"/>
    </source>
</evidence>
<feature type="transmembrane region" description="Helical" evidence="8">
    <location>
        <begin position="156"/>
        <end position="174"/>
    </location>
</feature>
<dbReference type="AlphaFoldDB" id="A0A1E2V706"/>